<keyword evidence="17" id="KW-1185">Reference proteome</keyword>
<proteinExistence type="inferred from homology"/>
<dbReference type="InterPro" id="IPR016174">
    <property type="entry name" value="Di-haem_cyt_TM"/>
</dbReference>
<keyword evidence="11 14" id="KW-0472">Membrane</keyword>
<keyword evidence="9 14" id="KW-1133">Transmembrane helix</keyword>
<feature type="transmembrane region" description="Helical" evidence="14">
    <location>
        <begin position="203"/>
        <end position="223"/>
    </location>
</feature>
<dbReference type="PANTHER" id="PTHR30529:SF7">
    <property type="entry name" value="CYTOCHROME B561 BACTERIAL_NI-HYDROGENASE DOMAIN-CONTAINING PROTEIN"/>
    <property type="match status" value="1"/>
</dbReference>
<evidence type="ECO:0000256" key="4">
    <source>
        <dbReference type="ARBA" id="ARBA00022475"/>
    </source>
</evidence>
<comment type="cofactor">
    <cofactor evidence="1">
        <name>heme b</name>
        <dbReference type="ChEBI" id="CHEBI:60344"/>
    </cofactor>
</comment>
<dbReference type="AlphaFoldDB" id="A0A1M6EEG5"/>
<dbReference type="Pfam" id="PF04264">
    <property type="entry name" value="YceI"/>
    <property type="match status" value="1"/>
</dbReference>
<feature type="domain" description="Lipid/polyisoprenoid-binding YceI-like" evidence="15">
    <location>
        <begin position="248"/>
        <end position="403"/>
    </location>
</feature>
<organism evidence="16 17">
    <name type="scientific">Shimia gijangensis</name>
    <dbReference type="NCBI Taxonomy" id="1470563"/>
    <lineage>
        <taxon>Bacteria</taxon>
        <taxon>Pseudomonadati</taxon>
        <taxon>Pseudomonadota</taxon>
        <taxon>Alphaproteobacteria</taxon>
        <taxon>Rhodobacterales</taxon>
        <taxon>Roseobacteraceae</taxon>
    </lineage>
</organism>
<dbReference type="Pfam" id="PF01292">
    <property type="entry name" value="Ni_hydr_CYTB"/>
    <property type="match status" value="1"/>
</dbReference>
<dbReference type="STRING" id="1470563.SAMN05444000_103187"/>
<evidence type="ECO:0000256" key="9">
    <source>
        <dbReference type="ARBA" id="ARBA00022989"/>
    </source>
</evidence>
<evidence type="ECO:0000256" key="13">
    <source>
        <dbReference type="SAM" id="MobiDB-lite"/>
    </source>
</evidence>
<dbReference type="InterPro" id="IPR011577">
    <property type="entry name" value="Cyt_b561_bac/Ni-Hgenase"/>
</dbReference>
<dbReference type="Proteomes" id="UP000183982">
    <property type="component" value="Unassembled WGS sequence"/>
</dbReference>
<dbReference type="GO" id="GO:0022904">
    <property type="term" value="P:respiratory electron transport chain"/>
    <property type="evidence" value="ECO:0007669"/>
    <property type="project" value="InterPro"/>
</dbReference>
<evidence type="ECO:0000256" key="5">
    <source>
        <dbReference type="ARBA" id="ARBA00022617"/>
    </source>
</evidence>
<evidence type="ECO:0000259" key="15">
    <source>
        <dbReference type="SMART" id="SM00867"/>
    </source>
</evidence>
<dbReference type="SUPFAM" id="SSF81342">
    <property type="entry name" value="Transmembrane di-heme cytochromes"/>
    <property type="match status" value="1"/>
</dbReference>
<sequence length="406" mass="43072">MPLVNTSSQYGSLTKAFHWLTALLILTALPLGFLAHNAPFTDGAEVAHKAWLFSLHKTVGVAAIFTALLRIFWSLGQTRPGLLNSRHQIEATAAHTVHWLLYGSMVLVPLTGWIHHAATTGFAPILWPFGQSLPFVPKSETLAETTSTLHLLFMLTLAGSILAHVAGALKHLVIDRDQTLQRMLPMRNSAPTPEDERSSPAPLLAALAIWGLVLVVGTSAGVFSTSAQNHSEDGHSQAPLATTSAPSNWQVQEGTLTISVHQFGSDVEGRFAEWSSAIVFDEVAVGGKHGTVKTQVAISSLALGSVTEQALEADFLDSAVHSTATFQADILASDVGYLANGALTLKGVTVPLSLPFTLAIEDNTATMSGETILDRRDFGIGTSMADESSLAFSVKVIVSLTASRAP</sequence>
<dbReference type="SMART" id="SM00867">
    <property type="entry name" value="YceI"/>
    <property type="match status" value="1"/>
</dbReference>
<protein>
    <submittedName>
        <fullName evidence="16">Cytochrome b561</fullName>
    </submittedName>
</protein>
<evidence type="ECO:0000256" key="1">
    <source>
        <dbReference type="ARBA" id="ARBA00001970"/>
    </source>
</evidence>
<dbReference type="EMBL" id="FQZQ01000003">
    <property type="protein sequence ID" value="SHI83813.1"/>
    <property type="molecule type" value="Genomic_DNA"/>
</dbReference>
<evidence type="ECO:0000256" key="8">
    <source>
        <dbReference type="ARBA" id="ARBA00022982"/>
    </source>
</evidence>
<evidence type="ECO:0000256" key="6">
    <source>
        <dbReference type="ARBA" id="ARBA00022692"/>
    </source>
</evidence>
<comment type="similarity">
    <text evidence="12">Belongs to the cytochrome b561 family.</text>
</comment>
<dbReference type="Gene3D" id="2.40.128.110">
    <property type="entry name" value="Lipid/polyisoprenoid-binding, YceI-like"/>
    <property type="match status" value="1"/>
</dbReference>
<gene>
    <name evidence="16" type="ORF">SAMN05444000_103187</name>
</gene>
<dbReference type="SUPFAM" id="SSF101874">
    <property type="entry name" value="YceI-like"/>
    <property type="match status" value="1"/>
</dbReference>
<feature type="transmembrane region" description="Helical" evidence="14">
    <location>
        <begin position="16"/>
        <end position="35"/>
    </location>
</feature>
<dbReference type="InterPro" id="IPR052168">
    <property type="entry name" value="Cytochrome_b561_oxidase"/>
</dbReference>
<evidence type="ECO:0000256" key="14">
    <source>
        <dbReference type="SAM" id="Phobius"/>
    </source>
</evidence>
<evidence type="ECO:0000256" key="12">
    <source>
        <dbReference type="ARBA" id="ARBA00037975"/>
    </source>
</evidence>
<keyword evidence="8" id="KW-0249">Electron transport</keyword>
<dbReference type="InterPro" id="IPR036761">
    <property type="entry name" value="TTHA0802/YceI-like_sf"/>
</dbReference>
<evidence type="ECO:0000313" key="16">
    <source>
        <dbReference type="EMBL" id="SHI83813.1"/>
    </source>
</evidence>
<feature type="region of interest" description="Disordered" evidence="13">
    <location>
        <begin position="226"/>
        <end position="246"/>
    </location>
</feature>
<evidence type="ECO:0000256" key="3">
    <source>
        <dbReference type="ARBA" id="ARBA00022448"/>
    </source>
</evidence>
<dbReference type="GO" id="GO:0005886">
    <property type="term" value="C:plasma membrane"/>
    <property type="evidence" value="ECO:0007669"/>
    <property type="project" value="UniProtKB-SubCell"/>
</dbReference>
<keyword evidence="10" id="KW-0408">Iron</keyword>
<evidence type="ECO:0000256" key="10">
    <source>
        <dbReference type="ARBA" id="ARBA00023004"/>
    </source>
</evidence>
<reference evidence="17" key="1">
    <citation type="submission" date="2016-11" db="EMBL/GenBank/DDBJ databases">
        <authorList>
            <person name="Varghese N."/>
            <person name="Submissions S."/>
        </authorList>
    </citation>
    <scope>NUCLEOTIDE SEQUENCE [LARGE SCALE GENOMIC DNA]</scope>
    <source>
        <strain evidence="17">DSM 100564</strain>
    </source>
</reference>
<feature type="transmembrane region" description="Helical" evidence="14">
    <location>
        <begin position="97"/>
        <end position="129"/>
    </location>
</feature>
<evidence type="ECO:0000256" key="2">
    <source>
        <dbReference type="ARBA" id="ARBA00004651"/>
    </source>
</evidence>
<dbReference type="GO" id="GO:0020037">
    <property type="term" value="F:heme binding"/>
    <property type="evidence" value="ECO:0007669"/>
    <property type="project" value="TreeGrafter"/>
</dbReference>
<dbReference type="PANTHER" id="PTHR30529">
    <property type="entry name" value="CYTOCHROME B561"/>
    <property type="match status" value="1"/>
</dbReference>
<keyword evidence="4" id="KW-1003">Cell membrane</keyword>
<dbReference type="GO" id="GO:0046872">
    <property type="term" value="F:metal ion binding"/>
    <property type="evidence" value="ECO:0007669"/>
    <property type="project" value="UniProtKB-KW"/>
</dbReference>
<keyword evidence="5" id="KW-0349">Heme</keyword>
<feature type="transmembrane region" description="Helical" evidence="14">
    <location>
        <begin position="55"/>
        <end position="76"/>
    </location>
</feature>
<feature type="transmembrane region" description="Helical" evidence="14">
    <location>
        <begin position="149"/>
        <end position="173"/>
    </location>
</feature>
<evidence type="ECO:0000313" key="17">
    <source>
        <dbReference type="Proteomes" id="UP000183982"/>
    </source>
</evidence>
<name>A0A1M6EEG5_9RHOB</name>
<dbReference type="GO" id="GO:0009055">
    <property type="term" value="F:electron transfer activity"/>
    <property type="evidence" value="ECO:0007669"/>
    <property type="project" value="InterPro"/>
</dbReference>
<accession>A0A1M6EEG5</accession>
<keyword evidence="6 14" id="KW-0812">Transmembrane</keyword>
<dbReference type="OrthoDB" id="1247465at2"/>
<keyword evidence="3" id="KW-0813">Transport</keyword>
<comment type="subcellular location">
    <subcellularLocation>
        <location evidence="2">Cell membrane</location>
        <topology evidence="2">Multi-pass membrane protein</topology>
    </subcellularLocation>
</comment>
<dbReference type="RefSeq" id="WP_073249620.1">
    <property type="nucleotide sequence ID" value="NZ_FQZQ01000003.1"/>
</dbReference>
<evidence type="ECO:0000256" key="11">
    <source>
        <dbReference type="ARBA" id="ARBA00023136"/>
    </source>
</evidence>
<dbReference type="InterPro" id="IPR007372">
    <property type="entry name" value="Lipid/polyisoprenoid-bd_YceI"/>
</dbReference>
<evidence type="ECO:0000256" key="7">
    <source>
        <dbReference type="ARBA" id="ARBA00022723"/>
    </source>
</evidence>
<keyword evidence="7" id="KW-0479">Metal-binding</keyword>
<dbReference type="Gene3D" id="1.20.950.20">
    <property type="entry name" value="Transmembrane di-heme cytochromes, Chain C"/>
    <property type="match status" value="1"/>
</dbReference>